<keyword evidence="1" id="KW-1133">Transmembrane helix</keyword>
<dbReference type="Pfam" id="PF20077">
    <property type="entry name" value="CcmD_alt"/>
    <property type="match status" value="1"/>
</dbReference>
<reference evidence="3 4" key="1">
    <citation type="journal article" date="2014" name="Int. J. Syst. Evol. Microbiol.">
        <title>Phaeodactylibacter xiamenensis gen. nov., sp. nov., a member of the family Saprospiraceae isolated from the marine alga Phaeodactylum tricornutum.</title>
        <authorList>
            <person name="Chen Z.Jr."/>
            <person name="Lei X."/>
            <person name="Lai Q."/>
            <person name="Li Y."/>
            <person name="Zhang B."/>
            <person name="Zhang J."/>
            <person name="Zhang H."/>
            <person name="Yang L."/>
            <person name="Zheng W."/>
            <person name="Tian Y."/>
            <person name="Yu Z."/>
            <person name="Xu H.Jr."/>
            <person name="Zheng T."/>
        </authorList>
    </citation>
    <scope>NUCLEOTIDE SEQUENCE [LARGE SCALE GENOMIC DNA]</scope>
    <source>
        <strain evidence="3 4">KD52</strain>
    </source>
</reference>
<name>A0A098RYK9_9BACT</name>
<dbReference type="Proteomes" id="UP000029736">
    <property type="component" value="Unassembled WGS sequence"/>
</dbReference>
<keyword evidence="4" id="KW-1185">Reference proteome</keyword>
<keyword evidence="1" id="KW-0472">Membrane</keyword>
<keyword evidence="1" id="KW-0812">Transmembrane</keyword>
<evidence type="ECO:0000256" key="1">
    <source>
        <dbReference type="SAM" id="Phobius"/>
    </source>
</evidence>
<comment type="caution">
    <text evidence="3">The sequence shown here is derived from an EMBL/GenBank/DDBJ whole genome shotgun (WGS) entry which is preliminary data.</text>
</comment>
<feature type="signal peptide" evidence="2">
    <location>
        <begin position="1"/>
        <end position="21"/>
    </location>
</feature>
<keyword evidence="2" id="KW-0732">Signal</keyword>
<accession>A0A098RYK9</accession>
<sequence>MIKRRLSSILVFLTFFSALQAQTGDTDFMRSTGKIYVVVAVILAIFAGLVLFLIYLDRKLTKLENQIKDND</sequence>
<dbReference type="EMBL" id="JPOS01000090">
    <property type="protein sequence ID" value="KGE85249.1"/>
    <property type="molecule type" value="Genomic_DNA"/>
</dbReference>
<evidence type="ECO:0000313" key="4">
    <source>
        <dbReference type="Proteomes" id="UP000029736"/>
    </source>
</evidence>
<proteinExistence type="predicted"/>
<dbReference type="AlphaFoldDB" id="A0A098RYK9"/>
<organism evidence="3 4">
    <name type="scientific">Phaeodactylibacter xiamenensis</name>
    <dbReference type="NCBI Taxonomy" id="1524460"/>
    <lineage>
        <taxon>Bacteria</taxon>
        <taxon>Pseudomonadati</taxon>
        <taxon>Bacteroidota</taxon>
        <taxon>Saprospiria</taxon>
        <taxon>Saprospirales</taxon>
        <taxon>Haliscomenobacteraceae</taxon>
        <taxon>Phaeodactylibacter</taxon>
    </lineage>
</organism>
<evidence type="ECO:0000256" key="2">
    <source>
        <dbReference type="SAM" id="SignalP"/>
    </source>
</evidence>
<dbReference type="RefSeq" id="WP_052516423.1">
    <property type="nucleotide sequence ID" value="NZ_CAKZLC010000530.1"/>
</dbReference>
<protein>
    <recommendedName>
        <fullName evidence="5">CcmD family protein</fullName>
    </recommendedName>
</protein>
<feature type="transmembrane region" description="Helical" evidence="1">
    <location>
        <begin position="37"/>
        <end position="56"/>
    </location>
</feature>
<gene>
    <name evidence="3" type="ORF">IX84_27390</name>
</gene>
<dbReference type="STRING" id="1524460.IX84_27390"/>
<evidence type="ECO:0008006" key="5">
    <source>
        <dbReference type="Google" id="ProtNLM"/>
    </source>
</evidence>
<feature type="chain" id="PRO_5001939577" description="CcmD family protein" evidence="2">
    <location>
        <begin position="22"/>
        <end position="71"/>
    </location>
</feature>
<evidence type="ECO:0000313" key="3">
    <source>
        <dbReference type="EMBL" id="KGE85249.1"/>
    </source>
</evidence>